<dbReference type="GO" id="GO:0032456">
    <property type="term" value="P:endocytic recycling"/>
    <property type="evidence" value="ECO:0007669"/>
    <property type="project" value="TreeGrafter"/>
</dbReference>
<dbReference type="GO" id="GO:0042147">
    <property type="term" value="P:retrograde transport, endosome to Golgi"/>
    <property type="evidence" value="ECO:0007669"/>
    <property type="project" value="TreeGrafter"/>
</dbReference>
<dbReference type="InterPro" id="IPR007258">
    <property type="entry name" value="Vps52"/>
</dbReference>
<dbReference type="GO" id="GO:0005829">
    <property type="term" value="C:cytosol"/>
    <property type="evidence" value="ECO:0007669"/>
    <property type="project" value="GOC"/>
</dbReference>
<dbReference type="PANTHER" id="PTHR14190">
    <property type="entry name" value="SUPPRESSOR OF ACTIN MUTATIONS 2/VACUOLAR PROTEIN SORTING 52"/>
    <property type="match status" value="1"/>
</dbReference>
<dbReference type="PANTHER" id="PTHR14190:SF7">
    <property type="entry name" value="VACUOLAR PROTEIN SORTING-ASSOCIATED PROTEIN 52 HOMOLOG"/>
    <property type="match status" value="1"/>
</dbReference>
<dbReference type="Proteomes" id="UP001497516">
    <property type="component" value="Chromosome 3"/>
</dbReference>
<evidence type="ECO:0000313" key="2">
    <source>
        <dbReference type="Proteomes" id="UP001497516"/>
    </source>
</evidence>
<dbReference type="GO" id="GO:0000938">
    <property type="term" value="C:GARP complex"/>
    <property type="evidence" value="ECO:0007669"/>
    <property type="project" value="TreeGrafter"/>
</dbReference>
<dbReference type="GO" id="GO:0019905">
    <property type="term" value="F:syntaxin binding"/>
    <property type="evidence" value="ECO:0007669"/>
    <property type="project" value="TreeGrafter"/>
</dbReference>
<gene>
    <name evidence="1" type="ORF">LTRI10_LOCUS20879</name>
</gene>
<evidence type="ECO:0000313" key="1">
    <source>
        <dbReference type="EMBL" id="CAL1379355.1"/>
    </source>
</evidence>
<reference evidence="1 2" key="1">
    <citation type="submission" date="2024-04" db="EMBL/GenBank/DDBJ databases">
        <authorList>
            <person name="Fracassetti M."/>
        </authorList>
    </citation>
    <scope>NUCLEOTIDE SEQUENCE [LARGE SCALE GENOMIC DNA]</scope>
</reference>
<dbReference type="GO" id="GO:0006896">
    <property type="term" value="P:Golgi to vacuole transport"/>
    <property type="evidence" value="ECO:0007669"/>
    <property type="project" value="TreeGrafter"/>
</dbReference>
<sequence>MDYSKGIQLLAQRLLLGNGSIISIVFDFIVQKLQAPRKPKMNIHILQQSVLLKYMYSISFFKDHGKEVYIEVCSAYIYTMSLKKPTTTCCKAETKVVEVQN</sequence>
<protein>
    <submittedName>
        <fullName evidence="1">Uncharacterized protein</fullName>
    </submittedName>
</protein>
<proteinExistence type="predicted"/>
<accession>A0AAV2E1A6</accession>
<dbReference type="AlphaFoldDB" id="A0AAV2E1A6"/>
<name>A0AAV2E1A6_9ROSI</name>
<dbReference type="EMBL" id="OZ034816">
    <property type="protein sequence ID" value="CAL1379355.1"/>
    <property type="molecule type" value="Genomic_DNA"/>
</dbReference>
<keyword evidence="2" id="KW-1185">Reference proteome</keyword>
<organism evidence="1 2">
    <name type="scientific">Linum trigynum</name>
    <dbReference type="NCBI Taxonomy" id="586398"/>
    <lineage>
        <taxon>Eukaryota</taxon>
        <taxon>Viridiplantae</taxon>
        <taxon>Streptophyta</taxon>
        <taxon>Embryophyta</taxon>
        <taxon>Tracheophyta</taxon>
        <taxon>Spermatophyta</taxon>
        <taxon>Magnoliopsida</taxon>
        <taxon>eudicotyledons</taxon>
        <taxon>Gunneridae</taxon>
        <taxon>Pentapetalae</taxon>
        <taxon>rosids</taxon>
        <taxon>fabids</taxon>
        <taxon>Malpighiales</taxon>
        <taxon>Linaceae</taxon>
        <taxon>Linum</taxon>
    </lineage>
</organism>